<reference evidence="2 3" key="1">
    <citation type="submission" date="2019-10" db="EMBL/GenBank/DDBJ databases">
        <title>Genome diversity of Sutterella seckii.</title>
        <authorList>
            <person name="Chaplin A.V."/>
            <person name="Sokolova S.R."/>
            <person name="Mosin K.A."/>
            <person name="Ivanova E.L."/>
            <person name="Kochetkova T.O."/>
            <person name="Goltsov A.Y."/>
            <person name="Trofimov D.Y."/>
            <person name="Efimov B.A."/>
        </authorList>
    </citation>
    <scope>NUCLEOTIDE SEQUENCE [LARGE SCALE GENOMIC DNA]</scope>
    <source>
        <strain evidence="2 3">ASD393</strain>
    </source>
</reference>
<dbReference type="EMBL" id="WEHX01000002">
    <property type="protein sequence ID" value="KAB7663090.1"/>
    <property type="molecule type" value="Genomic_DNA"/>
</dbReference>
<accession>A0A6I1EZE5</accession>
<dbReference type="Proteomes" id="UP000430564">
    <property type="component" value="Unassembled WGS sequence"/>
</dbReference>
<protein>
    <submittedName>
        <fullName evidence="2">DUF72 domain-containing protein</fullName>
    </submittedName>
</protein>
<dbReference type="Pfam" id="PF01904">
    <property type="entry name" value="DUF72"/>
    <property type="match status" value="1"/>
</dbReference>
<gene>
    <name evidence="2" type="ORF">GBM95_00890</name>
</gene>
<dbReference type="RefSeq" id="WP_152157361.1">
    <property type="nucleotide sequence ID" value="NZ_WEHX01000002.1"/>
</dbReference>
<dbReference type="PANTHER" id="PTHR30348:SF14">
    <property type="entry name" value="BLR8050 PROTEIN"/>
    <property type="match status" value="1"/>
</dbReference>
<proteinExistence type="predicted"/>
<dbReference type="PANTHER" id="PTHR30348">
    <property type="entry name" value="UNCHARACTERIZED PROTEIN YECE"/>
    <property type="match status" value="1"/>
</dbReference>
<dbReference type="InterPro" id="IPR036520">
    <property type="entry name" value="UPF0759_sf"/>
</dbReference>
<comment type="caution">
    <text evidence="2">The sequence shown here is derived from an EMBL/GenBank/DDBJ whole genome shotgun (WGS) entry which is preliminary data.</text>
</comment>
<dbReference type="OrthoDB" id="9780310at2"/>
<dbReference type="SUPFAM" id="SSF117396">
    <property type="entry name" value="TM1631-like"/>
    <property type="match status" value="1"/>
</dbReference>
<dbReference type="InterPro" id="IPR002763">
    <property type="entry name" value="DUF72"/>
</dbReference>
<evidence type="ECO:0000313" key="2">
    <source>
        <dbReference type="EMBL" id="KAB7663090.1"/>
    </source>
</evidence>
<dbReference type="AlphaFoldDB" id="A0A6I1EZE5"/>
<evidence type="ECO:0000256" key="1">
    <source>
        <dbReference type="SAM" id="MobiDB-lite"/>
    </source>
</evidence>
<name>A0A6I1EZE5_9BURK</name>
<sequence length="355" mass="38768">MMTENSSGLFDDAPPESAPVFPQPADAALKEMMQRLPSSIRLGTSSWNFPGWRGIVWSRGSGLDHLAADGLAAYSASPLFRTVGLDRNFYRPLSASAFAAFARQVPEDFRFLVKAPRDVTDPYLRNDRGIPTGPNPLFLDVHAAAERFLGPVRMGLGKKCGPLVFQFSPLPHSELRTTESRVALIEKIGAFLNALQAPGAGLLLAAEFRNYELLTPRMMKRLREAGVRPVIGLHPAMPGIRRQTEALRFMDAGGEDAGDWRMKGPLIVRWSLAAHRFYDTAKAAWTPFDAIHAADPATRALIASLIVRAARSGKESYLAVNNKAEGCAPVTVRKIAEIADHILEEDRPISTSAIG</sequence>
<evidence type="ECO:0000313" key="3">
    <source>
        <dbReference type="Proteomes" id="UP000430564"/>
    </source>
</evidence>
<dbReference type="Gene3D" id="3.20.20.410">
    <property type="entry name" value="Protein of unknown function UPF0759"/>
    <property type="match status" value="1"/>
</dbReference>
<organism evidence="2 3">
    <name type="scientific">Sutterella seckii</name>
    <dbReference type="NCBI Taxonomy" id="1944635"/>
    <lineage>
        <taxon>Bacteria</taxon>
        <taxon>Pseudomonadati</taxon>
        <taxon>Pseudomonadota</taxon>
        <taxon>Betaproteobacteria</taxon>
        <taxon>Burkholderiales</taxon>
        <taxon>Sutterellaceae</taxon>
        <taxon>Sutterella</taxon>
    </lineage>
</organism>
<feature type="region of interest" description="Disordered" evidence="1">
    <location>
        <begin position="1"/>
        <end position="21"/>
    </location>
</feature>